<keyword evidence="1" id="KW-1133">Transmembrane helix</keyword>
<dbReference type="InterPro" id="IPR036047">
    <property type="entry name" value="F-box-like_dom_sf"/>
</dbReference>
<name>A0ABD3GVN1_9MARC</name>
<keyword evidence="1" id="KW-0812">Transmembrane</keyword>
<dbReference type="InterPro" id="IPR045283">
    <property type="entry name" value="AT3G44326-like"/>
</dbReference>
<keyword evidence="1" id="KW-0472">Membrane</keyword>
<evidence type="ECO:0000256" key="1">
    <source>
        <dbReference type="SAM" id="Phobius"/>
    </source>
</evidence>
<keyword evidence="3" id="KW-1185">Reference proteome</keyword>
<dbReference type="Gene3D" id="1.20.1280.50">
    <property type="match status" value="1"/>
</dbReference>
<accession>A0ABD3GVN1</accession>
<dbReference type="Proteomes" id="UP001633002">
    <property type="component" value="Unassembled WGS sequence"/>
</dbReference>
<organism evidence="2 3">
    <name type="scientific">Riccia sorocarpa</name>
    <dbReference type="NCBI Taxonomy" id="122646"/>
    <lineage>
        <taxon>Eukaryota</taxon>
        <taxon>Viridiplantae</taxon>
        <taxon>Streptophyta</taxon>
        <taxon>Embryophyta</taxon>
        <taxon>Marchantiophyta</taxon>
        <taxon>Marchantiopsida</taxon>
        <taxon>Marchantiidae</taxon>
        <taxon>Marchantiales</taxon>
        <taxon>Ricciaceae</taxon>
        <taxon>Riccia</taxon>
    </lineage>
</organism>
<reference evidence="2 3" key="1">
    <citation type="submission" date="2024-09" db="EMBL/GenBank/DDBJ databases">
        <title>Chromosome-scale assembly of Riccia sorocarpa.</title>
        <authorList>
            <person name="Paukszto L."/>
        </authorList>
    </citation>
    <scope>NUCLEOTIDE SEQUENCE [LARGE SCALE GENOMIC DNA]</scope>
    <source>
        <strain evidence="2">LP-2024</strain>
        <tissue evidence="2">Aerial parts of the thallus</tissue>
    </source>
</reference>
<evidence type="ECO:0000313" key="3">
    <source>
        <dbReference type="Proteomes" id="UP001633002"/>
    </source>
</evidence>
<dbReference type="SUPFAM" id="SSF81383">
    <property type="entry name" value="F-box domain"/>
    <property type="match status" value="1"/>
</dbReference>
<dbReference type="PANTHER" id="PTHR33736:SF12">
    <property type="entry name" value="F-BOX DOMAIN-CONTAINING PROTEIN"/>
    <property type="match status" value="1"/>
</dbReference>
<dbReference type="AlphaFoldDB" id="A0ABD3GVN1"/>
<evidence type="ECO:0008006" key="4">
    <source>
        <dbReference type="Google" id="ProtNLM"/>
    </source>
</evidence>
<dbReference type="PANTHER" id="PTHR33736">
    <property type="entry name" value="F-BOX PROTEIN-RELATED"/>
    <property type="match status" value="1"/>
</dbReference>
<gene>
    <name evidence="2" type="ORF">R1sor_024807</name>
</gene>
<evidence type="ECO:0000313" key="2">
    <source>
        <dbReference type="EMBL" id="KAL3681851.1"/>
    </source>
</evidence>
<feature type="transmembrane region" description="Helical" evidence="1">
    <location>
        <begin position="360"/>
        <end position="380"/>
    </location>
</feature>
<dbReference type="EMBL" id="JBJQOH010000007">
    <property type="protein sequence ID" value="KAL3681851.1"/>
    <property type="molecule type" value="Genomic_DNA"/>
</dbReference>
<protein>
    <recommendedName>
        <fullName evidence="4">F-box protein</fullName>
    </recommendedName>
</protein>
<sequence length="416" mass="46784">MFTAGEDLGSETSSLDNDIFFEVLKRVDPVTLATVSCANSEIRKLSEDEVLWEKFCNERWPSTKDPSVRALINEVGGFRKLYAKCYPLIISNEHLAVRDVHGYGMDGSEDDKGGEEGFQFSPSDLISLVDVVHGEKCIFTKTIHGIPEADAFPRWFSSSPFRIDLLRSPEEEDERGQEEQAPVMIAHGLPSIVSFDRERKHGKFWKALLDDVRVSWITINKRTKEMASLSSWRPLGGSQQWPRDGDFLVRFGSVLPSHRSCFCSTVHCNIVMKCRLINTDVGETVNLKLRLTELSLQLQDMGGVHMHVNGKESLVILRTALRCPRSRLHEEVLSSYNQYLKVHTERKERKTQQEGRLDTAVIVSGTGVFMFICSFIIWLVPKLRASGPANSGSRASVHPLLLEGIKGALIQSLLLP</sequence>
<comment type="caution">
    <text evidence="2">The sequence shown here is derived from an EMBL/GenBank/DDBJ whole genome shotgun (WGS) entry which is preliminary data.</text>
</comment>
<proteinExistence type="predicted"/>